<protein>
    <submittedName>
        <fullName evidence="4">Uncharacterized protein LOC114867202 isoform X1</fullName>
    </submittedName>
</protein>
<feature type="compositionally biased region" description="Acidic residues" evidence="1">
    <location>
        <begin position="217"/>
        <end position="240"/>
    </location>
</feature>
<dbReference type="KEGG" id="bspl:114867202"/>
<evidence type="ECO:0000313" key="4">
    <source>
        <dbReference type="RefSeq" id="XP_029025515.1"/>
    </source>
</evidence>
<feature type="domain" description="SET" evidence="2">
    <location>
        <begin position="55"/>
        <end position="168"/>
    </location>
</feature>
<dbReference type="PANTHER" id="PTHR33480:SF3">
    <property type="entry name" value="SI:DKEY-117M1.4"/>
    <property type="match status" value="1"/>
</dbReference>
<evidence type="ECO:0000259" key="2">
    <source>
        <dbReference type="Pfam" id="PF00856"/>
    </source>
</evidence>
<feature type="region of interest" description="Disordered" evidence="1">
    <location>
        <begin position="200"/>
        <end position="314"/>
    </location>
</feature>
<evidence type="ECO:0000313" key="3">
    <source>
        <dbReference type="Proteomes" id="UP000515150"/>
    </source>
</evidence>
<feature type="compositionally biased region" description="Basic residues" evidence="1">
    <location>
        <begin position="835"/>
        <end position="848"/>
    </location>
</feature>
<dbReference type="AlphaFoldDB" id="A0A6P7P629"/>
<evidence type="ECO:0000256" key="1">
    <source>
        <dbReference type="SAM" id="MobiDB-lite"/>
    </source>
</evidence>
<dbReference type="PANTHER" id="PTHR33480">
    <property type="entry name" value="SET DOMAIN-CONTAINING PROTEIN-RELATED"/>
    <property type="match status" value="1"/>
</dbReference>
<feature type="compositionally biased region" description="Low complexity" evidence="1">
    <location>
        <begin position="200"/>
        <end position="211"/>
    </location>
</feature>
<name>A0A6P7P629_BETSP</name>
<feature type="compositionally biased region" description="Basic residues" evidence="1">
    <location>
        <begin position="861"/>
        <end position="877"/>
    </location>
</feature>
<dbReference type="RefSeq" id="XP_029025515.1">
    <property type="nucleotide sequence ID" value="XM_029169682.3"/>
</dbReference>
<keyword evidence="3" id="KW-1185">Reference proteome</keyword>
<dbReference type="InterPro" id="IPR001214">
    <property type="entry name" value="SET_dom"/>
</dbReference>
<dbReference type="OrthoDB" id="5376140at2759"/>
<proteinExistence type="predicted"/>
<reference evidence="4" key="1">
    <citation type="submission" date="2025-08" db="UniProtKB">
        <authorList>
            <consortium name="RefSeq"/>
        </authorList>
    </citation>
    <scope>IDENTIFICATION</scope>
</reference>
<dbReference type="Pfam" id="PF00856">
    <property type="entry name" value="SET"/>
    <property type="match status" value="1"/>
</dbReference>
<feature type="compositionally biased region" description="Pro residues" evidence="1">
    <location>
        <begin position="396"/>
        <end position="407"/>
    </location>
</feature>
<feature type="compositionally biased region" description="Acidic residues" evidence="1">
    <location>
        <begin position="813"/>
        <end position="823"/>
    </location>
</feature>
<feature type="region of interest" description="Disordered" evidence="1">
    <location>
        <begin position="810"/>
        <end position="878"/>
    </location>
</feature>
<dbReference type="GeneID" id="114867202"/>
<accession>A0A6P7P629</accession>
<gene>
    <name evidence="4" type="primary">LOC114867202</name>
</gene>
<dbReference type="Proteomes" id="UP000515150">
    <property type="component" value="Chromosome 2"/>
</dbReference>
<feature type="compositionally biased region" description="Basic and acidic residues" evidence="1">
    <location>
        <begin position="824"/>
        <end position="834"/>
    </location>
</feature>
<dbReference type="SUPFAM" id="SSF82199">
    <property type="entry name" value="SET domain"/>
    <property type="match status" value="1"/>
</dbReference>
<feature type="region of interest" description="Disordered" evidence="1">
    <location>
        <begin position="363"/>
        <end position="542"/>
    </location>
</feature>
<dbReference type="InterPro" id="IPR046341">
    <property type="entry name" value="SET_dom_sf"/>
</dbReference>
<feature type="compositionally biased region" description="Basic and acidic residues" evidence="1">
    <location>
        <begin position="483"/>
        <end position="499"/>
    </location>
</feature>
<dbReference type="CDD" id="cd08161">
    <property type="entry name" value="SET"/>
    <property type="match status" value="1"/>
</dbReference>
<feature type="compositionally biased region" description="Basic residues" evidence="1">
    <location>
        <begin position="245"/>
        <end position="265"/>
    </location>
</feature>
<organism evidence="3 4">
    <name type="scientific">Betta splendens</name>
    <name type="common">Siamese fighting fish</name>
    <dbReference type="NCBI Taxonomy" id="158456"/>
    <lineage>
        <taxon>Eukaryota</taxon>
        <taxon>Metazoa</taxon>
        <taxon>Chordata</taxon>
        <taxon>Craniata</taxon>
        <taxon>Vertebrata</taxon>
        <taxon>Euteleostomi</taxon>
        <taxon>Actinopterygii</taxon>
        <taxon>Neopterygii</taxon>
        <taxon>Teleostei</taxon>
        <taxon>Neoteleostei</taxon>
        <taxon>Acanthomorphata</taxon>
        <taxon>Anabantaria</taxon>
        <taxon>Anabantiformes</taxon>
        <taxon>Anabantoidei</taxon>
        <taxon>Osphronemidae</taxon>
        <taxon>Betta</taxon>
    </lineage>
</organism>
<feature type="region of interest" description="Disordered" evidence="1">
    <location>
        <begin position="21"/>
        <end position="98"/>
    </location>
</feature>
<feature type="compositionally biased region" description="Low complexity" evidence="1">
    <location>
        <begin position="425"/>
        <end position="454"/>
    </location>
</feature>
<dbReference type="InParanoid" id="A0A6P7P629"/>
<sequence>MRVVQSTVARAVAKGVLMAENVRSPFDYREPPTLDSDGDGSKPPPPRGRVCGRKRKGTPVKVCDRAYVTEDEEEESMSEHSYSPGDGQYPEGAEDRLAPPGSPYYLPDPSQLCVPELGEEGASGVRGPVLFHPPPNCRIREVHCGTQVRLVVIAIRDIAKGEEITVDYSLTDWGENALEDEAGPHPLSLAVSDYLTPSWSLSPSSSPLTHSEPSDSDREEDEEEEDDDDDDDDDEEEEIEELRGRMLRRRKKRKMPAAVNSKKKSTPTSTRGPGRPCSSFSRPVPVAPPVRSQSQPPVGSLAPPTTNINNNININIGSSSGATMSRRQHCPYCGRHYRSLARHLEKHHANQPEVRTAMELAHLHTHSSSNGSSSHPQPSSSSSASATHSHSFAVPQPSPSNPAPPSLFPRKKESPTTRSSAGGVSFSLSLSPPSSTQLTPSKKAPSLPLPATKKPTPPMVARVKSPSPPPPSPPKRGRRMKREKQEEPPQKLESPRGQEELAPPPTPEPDIDPEEDLDLSGDGEDDAPEEKNGETVSTQRHHMSPLLSSLSCLVVYLRHQQHSSFMSLTRSPHSAEAWRLLCHSSLSLLILYNRHRECEVAKLTIQDYRNRTTPQASSSTNPPTGMEALLSPFERHVLCHLPRAGVLGKRGRIQPLILPPHCESCLDMLLQTSPNVGVDPDSPYVFSRPYHSPATPLRGTDLLRNLARSSGAKNPGSLTATRVRRQVAILTQLLLLEEGEGQGGATKCLEEFLEREYHVTQNCSTIVRDPALMGRVGRVVLYGEREGVLFRGMSLQHICLELDVMSGNSGDSFSEDSEAEEEKEETKEKSEVLVKKKGPGRPPRKKRAPVPSPVSPSVANAHKRRCVPPKSGKRGVLKRPWSEAERVAVETHLNRNLMELRVPAKADCERCLELCPLLVSNQRDWRAIKFYVHNRIQLLKKQERRESAAAVC</sequence>
<feature type="compositionally biased region" description="Acidic residues" evidence="1">
    <location>
        <begin position="509"/>
        <end position="528"/>
    </location>
</feature>
<feature type="compositionally biased region" description="Low complexity" evidence="1">
    <location>
        <begin position="278"/>
        <end position="300"/>
    </location>
</feature>
<dbReference type="Gene3D" id="2.170.270.10">
    <property type="entry name" value="SET domain"/>
    <property type="match status" value="1"/>
</dbReference>
<feature type="compositionally biased region" description="Low complexity" evidence="1">
    <location>
        <begin position="366"/>
        <end position="391"/>
    </location>
</feature>